<feature type="transmembrane region" description="Helical" evidence="2">
    <location>
        <begin position="222"/>
        <end position="245"/>
    </location>
</feature>
<evidence type="ECO:0000313" key="4">
    <source>
        <dbReference type="Proteomes" id="UP000078561"/>
    </source>
</evidence>
<protein>
    <submittedName>
        <fullName evidence="3">Uncharacterized protein</fullName>
    </submittedName>
</protein>
<evidence type="ECO:0000256" key="1">
    <source>
        <dbReference type="SAM" id="MobiDB-lite"/>
    </source>
</evidence>
<accession>A0A168LQW0</accession>
<gene>
    <name evidence="3" type="primary">ABSGL_02797.1 scaffold 3929</name>
</gene>
<name>A0A168LQW0_ABSGL</name>
<dbReference type="Proteomes" id="UP000078561">
    <property type="component" value="Unassembled WGS sequence"/>
</dbReference>
<keyword evidence="4" id="KW-1185">Reference proteome</keyword>
<dbReference type="InParanoid" id="A0A168LQW0"/>
<keyword evidence="2" id="KW-0812">Transmembrane</keyword>
<feature type="region of interest" description="Disordered" evidence="1">
    <location>
        <begin position="130"/>
        <end position="149"/>
    </location>
</feature>
<feature type="compositionally biased region" description="Basic and acidic residues" evidence="1">
    <location>
        <begin position="184"/>
        <end position="195"/>
    </location>
</feature>
<evidence type="ECO:0000256" key="2">
    <source>
        <dbReference type="SAM" id="Phobius"/>
    </source>
</evidence>
<keyword evidence="2" id="KW-1133">Transmembrane helix</keyword>
<sequence>MRRKSRQAPKELDFMIVHPCPFCLMQESFSCANSVRRHIINRHQLTLPARSGGWPGLERVNTCPYNEENHARHPNVPLKYQCPSCPRLELIDSFLGGWGRGEGVYSTKPNLPSVNIEIKDEGRAENEYDQLAHDQPSNEEQPAEEESTYELPDFAEEEPTYEPQPAYHTQNDQRTHNQPIVDDQTPHEGSGEEDSIDRIRTMPKYEHVAPLPVTTLSIQNPFFILGISILLILGLLLIINIILILEFRSLIRSHPLLRDSL</sequence>
<feature type="region of interest" description="Disordered" evidence="1">
    <location>
        <begin position="156"/>
        <end position="195"/>
    </location>
</feature>
<evidence type="ECO:0000313" key="3">
    <source>
        <dbReference type="EMBL" id="SAL97310.1"/>
    </source>
</evidence>
<reference evidence="3" key="1">
    <citation type="submission" date="2016-04" db="EMBL/GenBank/DDBJ databases">
        <authorList>
            <person name="Evans L.H."/>
            <person name="Alamgir A."/>
            <person name="Owens N."/>
            <person name="Weber N.D."/>
            <person name="Virtaneva K."/>
            <person name="Barbian K."/>
            <person name="Babar A."/>
            <person name="Rosenke K."/>
        </authorList>
    </citation>
    <scope>NUCLEOTIDE SEQUENCE [LARGE SCALE GENOMIC DNA]</scope>
    <source>
        <strain evidence="3">CBS 101.48</strain>
    </source>
</reference>
<proteinExistence type="predicted"/>
<keyword evidence="2" id="KW-0472">Membrane</keyword>
<organism evidence="3">
    <name type="scientific">Absidia glauca</name>
    <name type="common">Pin mould</name>
    <dbReference type="NCBI Taxonomy" id="4829"/>
    <lineage>
        <taxon>Eukaryota</taxon>
        <taxon>Fungi</taxon>
        <taxon>Fungi incertae sedis</taxon>
        <taxon>Mucoromycota</taxon>
        <taxon>Mucoromycotina</taxon>
        <taxon>Mucoromycetes</taxon>
        <taxon>Mucorales</taxon>
        <taxon>Cunninghamellaceae</taxon>
        <taxon>Absidia</taxon>
    </lineage>
</organism>
<dbReference type="AlphaFoldDB" id="A0A168LQW0"/>
<feature type="compositionally biased region" description="Polar residues" evidence="1">
    <location>
        <begin position="167"/>
        <end position="178"/>
    </location>
</feature>
<dbReference type="EMBL" id="LT551723">
    <property type="protein sequence ID" value="SAL97310.1"/>
    <property type="molecule type" value="Genomic_DNA"/>
</dbReference>